<dbReference type="GO" id="GO:0006412">
    <property type="term" value="P:translation"/>
    <property type="evidence" value="ECO:0007669"/>
    <property type="project" value="UniProtKB-UniRule"/>
</dbReference>
<dbReference type="Pfam" id="PF00327">
    <property type="entry name" value="Ribosomal_L30"/>
    <property type="match status" value="1"/>
</dbReference>
<dbReference type="RefSeq" id="WP_014270769.1">
    <property type="nucleotide sequence ID" value="NC_016633.1"/>
</dbReference>
<reference evidence="8 9" key="1">
    <citation type="submission" date="2011-11" db="EMBL/GenBank/DDBJ databases">
        <title>Complete sequence of Spirochaeta sp. grapes.</title>
        <authorList>
            <consortium name="US DOE Joint Genome Institute"/>
            <person name="Lucas S."/>
            <person name="Han J."/>
            <person name="Lapidus A."/>
            <person name="Cheng J.-F."/>
            <person name="Goodwin L."/>
            <person name="Pitluck S."/>
            <person name="Peters L."/>
            <person name="Ovchinnikova G."/>
            <person name="Munk A.C."/>
            <person name="Detter J.C."/>
            <person name="Han C."/>
            <person name="Tapia R."/>
            <person name="Land M."/>
            <person name="Hauser L."/>
            <person name="Kyrpides N."/>
            <person name="Ivanova N."/>
            <person name="Pagani I."/>
            <person name="Ritalahtilisa K."/>
            <person name="Loeffler F."/>
            <person name="Woyke T."/>
        </authorList>
    </citation>
    <scope>NUCLEOTIDE SEQUENCE [LARGE SCALE GENOMIC DNA]</scope>
    <source>
        <strain evidence="9">ATCC BAA-1885 / DSM 22778 / Grapes</strain>
    </source>
</reference>
<dbReference type="GO" id="GO:0003735">
    <property type="term" value="F:structural constituent of ribosome"/>
    <property type="evidence" value="ECO:0007669"/>
    <property type="project" value="InterPro"/>
</dbReference>
<dbReference type="eggNOG" id="COG1841">
    <property type="taxonomic scope" value="Bacteria"/>
</dbReference>
<dbReference type="InterPro" id="IPR018038">
    <property type="entry name" value="Ribosomal_uL30_CS"/>
</dbReference>
<dbReference type="HOGENOM" id="CLU_131047_2_1_12"/>
<comment type="subunit">
    <text evidence="2 5">Part of the 50S ribosomal subunit.</text>
</comment>
<dbReference type="PIRSF" id="PIRSF002211">
    <property type="entry name" value="Ribosomal_L30_bac-type"/>
    <property type="match status" value="1"/>
</dbReference>
<evidence type="ECO:0000256" key="1">
    <source>
        <dbReference type="ARBA" id="ARBA00007594"/>
    </source>
</evidence>
<dbReference type="GO" id="GO:0022625">
    <property type="term" value="C:cytosolic large ribosomal subunit"/>
    <property type="evidence" value="ECO:0007669"/>
    <property type="project" value="TreeGrafter"/>
</dbReference>
<proteinExistence type="inferred from homology"/>
<comment type="similarity">
    <text evidence="1 5 6">Belongs to the universal ribosomal protein uL30 family.</text>
</comment>
<keyword evidence="9" id="KW-1185">Reference proteome</keyword>
<evidence type="ECO:0000256" key="5">
    <source>
        <dbReference type="HAMAP-Rule" id="MF_01371"/>
    </source>
</evidence>
<dbReference type="HAMAP" id="MF_01371_B">
    <property type="entry name" value="Ribosomal_uL30_B"/>
    <property type="match status" value="1"/>
</dbReference>
<dbReference type="KEGG" id="sgp:SpiGrapes_2152"/>
<keyword evidence="4 5" id="KW-0687">Ribonucleoprotein</keyword>
<dbReference type="AlphaFoldDB" id="G8QRK6"/>
<evidence type="ECO:0000259" key="7">
    <source>
        <dbReference type="Pfam" id="PF00327"/>
    </source>
</evidence>
<dbReference type="FunFam" id="3.30.1390.20:FF:000001">
    <property type="entry name" value="50S ribosomal protein L30"/>
    <property type="match status" value="1"/>
</dbReference>
<dbReference type="Proteomes" id="UP000005632">
    <property type="component" value="Chromosome"/>
</dbReference>
<sequence length="62" mass="6686">MADAKKIKITLVRSVAGTLPAQRKTVKALGLGKIDSSVVHEYNPSTLGMVRVVAHLVKVEEM</sequence>
<gene>
    <name evidence="5" type="primary">rpmD</name>
    <name evidence="8" type="ordered locus">SpiGrapes_2152</name>
</gene>
<dbReference type="OrthoDB" id="9812790at2"/>
<dbReference type="SUPFAM" id="SSF55129">
    <property type="entry name" value="Ribosomal protein L30p/L7e"/>
    <property type="match status" value="1"/>
</dbReference>
<organism evidence="8 9">
    <name type="scientific">Sphaerochaeta pleomorpha (strain ATCC BAA-1885 / DSM 22778 / Grapes)</name>
    <dbReference type="NCBI Taxonomy" id="158190"/>
    <lineage>
        <taxon>Bacteria</taxon>
        <taxon>Pseudomonadati</taxon>
        <taxon>Spirochaetota</taxon>
        <taxon>Spirochaetia</taxon>
        <taxon>Spirochaetales</taxon>
        <taxon>Sphaerochaetaceae</taxon>
        <taxon>Sphaerochaeta</taxon>
    </lineage>
</organism>
<dbReference type="InterPro" id="IPR036919">
    <property type="entry name" value="Ribo_uL30_ferredoxin-like_sf"/>
</dbReference>
<dbReference type="CDD" id="cd01658">
    <property type="entry name" value="Ribosomal_L30"/>
    <property type="match status" value="1"/>
</dbReference>
<dbReference type="PANTHER" id="PTHR15892">
    <property type="entry name" value="MITOCHONDRIAL RIBOSOMAL PROTEIN L30"/>
    <property type="match status" value="1"/>
</dbReference>
<dbReference type="PROSITE" id="PS00634">
    <property type="entry name" value="RIBOSOMAL_L30"/>
    <property type="match status" value="1"/>
</dbReference>
<keyword evidence="3 5" id="KW-0689">Ribosomal protein</keyword>
<evidence type="ECO:0000256" key="3">
    <source>
        <dbReference type="ARBA" id="ARBA00022980"/>
    </source>
</evidence>
<dbReference type="InterPro" id="IPR005996">
    <property type="entry name" value="Ribosomal_uL30_bac-type"/>
</dbReference>
<protein>
    <recommendedName>
        <fullName evidence="5">Large ribosomal subunit protein uL30</fullName>
    </recommendedName>
</protein>
<evidence type="ECO:0000256" key="2">
    <source>
        <dbReference type="ARBA" id="ARBA00011838"/>
    </source>
</evidence>
<dbReference type="NCBIfam" id="TIGR01308">
    <property type="entry name" value="rpmD_bact"/>
    <property type="match status" value="1"/>
</dbReference>
<feature type="domain" description="Large ribosomal subunit protein uL30-like ferredoxin-like fold" evidence="7">
    <location>
        <begin position="7"/>
        <end position="57"/>
    </location>
</feature>
<dbReference type="Gene3D" id="3.30.1390.20">
    <property type="entry name" value="Ribosomal protein L30, ferredoxin-like fold domain"/>
    <property type="match status" value="1"/>
</dbReference>
<evidence type="ECO:0000313" key="8">
    <source>
        <dbReference type="EMBL" id="AEV29928.1"/>
    </source>
</evidence>
<evidence type="ECO:0000256" key="4">
    <source>
        <dbReference type="ARBA" id="ARBA00023274"/>
    </source>
</evidence>
<accession>G8QRK6</accession>
<name>G8QRK6_SPHPG</name>
<evidence type="ECO:0000313" key="9">
    <source>
        <dbReference type="Proteomes" id="UP000005632"/>
    </source>
</evidence>
<dbReference type="STRING" id="158190.SpiGrapes_2152"/>
<dbReference type="PANTHER" id="PTHR15892:SF2">
    <property type="entry name" value="LARGE RIBOSOMAL SUBUNIT PROTEIN UL30M"/>
    <property type="match status" value="1"/>
</dbReference>
<evidence type="ECO:0000256" key="6">
    <source>
        <dbReference type="RuleBase" id="RU003734"/>
    </source>
</evidence>
<dbReference type="InterPro" id="IPR016082">
    <property type="entry name" value="Ribosomal_uL30_ferredoxin-like"/>
</dbReference>
<dbReference type="EMBL" id="CP003155">
    <property type="protein sequence ID" value="AEV29928.1"/>
    <property type="molecule type" value="Genomic_DNA"/>
</dbReference>